<accession>A0A6C0B8A6</accession>
<organism evidence="1">
    <name type="scientific">viral metagenome</name>
    <dbReference type="NCBI Taxonomy" id="1070528"/>
    <lineage>
        <taxon>unclassified sequences</taxon>
        <taxon>metagenomes</taxon>
        <taxon>organismal metagenomes</taxon>
    </lineage>
</organism>
<protein>
    <submittedName>
        <fullName evidence="1">Uncharacterized protein</fullName>
    </submittedName>
</protein>
<proteinExistence type="predicted"/>
<reference evidence="1" key="1">
    <citation type="journal article" date="2020" name="Nature">
        <title>Giant virus diversity and host interactions through global metagenomics.</title>
        <authorList>
            <person name="Schulz F."/>
            <person name="Roux S."/>
            <person name="Paez-Espino D."/>
            <person name="Jungbluth S."/>
            <person name="Walsh D.A."/>
            <person name="Denef V.J."/>
            <person name="McMahon K.D."/>
            <person name="Konstantinidis K.T."/>
            <person name="Eloe-Fadrosh E.A."/>
            <person name="Kyrpides N.C."/>
            <person name="Woyke T."/>
        </authorList>
    </citation>
    <scope>NUCLEOTIDE SEQUENCE</scope>
    <source>
        <strain evidence="1">GVMAG-M-3300010157-4</strain>
    </source>
</reference>
<name>A0A6C0B8A6_9ZZZZ</name>
<dbReference type="EMBL" id="MN739087">
    <property type="protein sequence ID" value="QHS87703.1"/>
    <property type="molecule type" value="Genomic_DNA"/>
</dbReference>
<evidence type="ECO:0000313" key="1">
    <source>
        <dbReference type="EMBL" id="QHS87703.1"/>
    </source>
</evidence>
<dbReference type="AlphaFoldDB" id="A0A6C0B8A6"/>
<sequence length="174" mass="19635">MFTETETINDVFKTTEPIAAEPTQQPDAKIMSKYKNFMLSASALEADKANSSLNQIDALLEQEKKTLSGEPWNKLDKRLKIQKLHAFAEKYGRENAFSTKDVKGLKQFFSESLMKDKMSKVRDVEYDKITGIISDIPGLVFNPTTRIFTLRNLDKKVSTLKSLTPKKAPAPETA</sequence>